<feature type="region of interest" description="Disordered" evidence="16">
    <location>
        <begin position="2992"/>
        <end position="3052"/>
    </location>
</feature>
<dbReference type="InterPro" id="IPR040745">
    <property type="entry name" value="Ankyrin_UPA"/>
</dbReference>
<feature type="region of interest" description="Disordered" evidence="16">
    <location>
        <begin position="2761"/>
        <end position="2865"/>
    </location>
</feature>
<feature type="region of interest" description="Disordered" evidence="16">
    <location>
        <begin position="1387"/>
        <end position="1407"/>
    </location>
</feature>
<evidence type="ECO:0000256" key="16">
    <source>
        <dbReference type="SAM" id="MobiDB-lite"/>
    </source>
</evidence>
<dbReference type="FunFam" id="2.60.220.30:FF:000002">
    <property type="entry name" value="Ankyrin-3 isoform 2"/>
    <property type="match status" value="1"/>
</dbReference>
<feature type="compositionally biased region" description="Acidic residues" evidence="16">
    <location>
        <begin position="3378"/>
        <end position="3400"/>
    </location>
</feature>
<feature type="repeat" description="ANK" evidence="15">
    <location>
        <begin position="598"/>
        <end position="630"/>
    </location>
</feature>
<dbReference type="SMART" id="SM00218">
    <property type="entry name" value="ZU5"/>
    <property type="match status" value="1"/>
</dbReference>
<evidence type="ECO:0000256" key="6">
    <source>
        <dbReference type="ARBA" id="ARBA00022737"/>
    </source>
</evidence>
<dbReference type="Gene3D" id="2.60.220.30">
    <property type="match status" value="2"/>
</dbReference>
<dbReference type="Pfam" id="PF13637">
    <property type="entry name" value="Ank_4"/>
    <property type="match status" value="1"/>
</dbReference>
<dbReference type="FunFam" id="1.25.40.20:FF:000003">
    <property type="entry name" value="Ankyrin, isoform B"/>
    <property type="match status" value="1"/>
</dbReference>
<dbReference type="Pfam" id="PF17809">
    <property type="entry name" value="UPA_2"/>
    <property type="match status" value="1"/>
</dbReference>
<evidence type="ECO:0000256" key="5">
    <source>
        <dbReference type="ARBA" id="ARBA00022553"/>
    </source>
</evidence>
<keyword evidence="6" id="KW-0677">Repeat</keyword>
<dbReference type="SMART" id="SM00248">
    <property type="entry name" value="ANK"/>
    <property type="match status" value="23"/>
</dbReference>
<feature type="repeat" description="ANK" evidence="15">
    <location>
        <begin position="400"/>
        <end position="432"/>
    </location>
</feature>
<dbReference type="Pfam" id="PF00023">
    <property type="entry name" value="Ank"/>
    <property type="match status" value="3"/>
</dbReference>
<comment type="subcellular location">
    <subcellularLocation>
        <location evidence="13">Cell membrane</location>
        <location evidence="13">Sarcolemma</location>
        <location evidence="13">T-tubule</location>
    </subcellularLocation>
    <subcellularLocation>
        <location evidence="1">Cytoplasm</location>
        <location evidence="1">Cytoskeleton</location>
    </subcellularLocation>
    <subcellularLocation>
        <location evidence="2">Lysosome</location>
    </subcellularLocation>
    <subcellularLocation>
        <location evidence="14">Postsynaptic cell membrane</location>
    </subcellularLocation>
</comment>
<keyword evidence="11" id="KW-0458">Lysosome</keyword>
<feature type="compositionally biased region" description="Low complexity" evidence="16">
    <location>
        <begin position="3456"/>
        <end position="3480"/>
    </location>
</feature>
<feature type="repeat" description="ANK" evidence="15">
    <location>
        <begin position="268"/>
        <end position="300"/>
    </location>
</feature>
<feature type="compositionally biased region" description="Basic and acidic residues" evidence="16">
    <location>
        <begin position="3445"/>
        <end position="3455"/>
    </location>
</feature>
<feature type="repeat" description="ANK" evidence="15">
    <location>
        <begin position="74"/>
        <end position="106"/>
    </location>
</feature>
<organism evidence="19 20">
    <name type="scientific">Zoarces viviparus</name>
    <name type="common">Viviparous eelpout</name>
    <name type="synonym">Blennius viviparus</name>
    <dbReference type="NCBI Taxonomy" id="48416"/>
    <lineage>
        <taxon>Eukaryota</taxon>
        <taxon>Metazoa</taxon>
        <taxon>Chordata</taxon>
        <taxon>Craniata</taxon>
        <taxon>Vertebrata</taxon>
        <taxon>Euteleostomi</taxon>
        <taxon>Actinopterygii</taxon>
        <taxon>Neopterygii</taxon>
        <taxon>Teleostei</taxon>
        <taxon>Neoteleostei</taxon>
        <taxon>Acanthomorphata</taxon>
        <taxon>Eupercaria</taxon>
        <taxon>Perciformes</taxon>
        <taxon>Cottioidei</taxon>
        <taxon>Zoarcales</taxon>
        <taxon>Zoarcidae</taxon>
        <taxon>Zoarcinae</taxon>
        <taxon>Zoarces</taxon>
    </lineage>
</organism>
<evidence type="ECO:0000256" key="8">
    <source>
        <dbReference type="ARBA" id="ARBA00023043"/>
    </source>
</evidence>
<dbReference type="InterPro" id="IPR002110">
    <property type="entry name" value="Ankyrin_rpt"/>
</dbReference>
<feature type="repeat" description="ANK" evidence="15">
    <location>
        <begin position="697"/>
        <end position="729"/>
    </location>
</feature>
<feature type="compositionally biased region" description="Basic and acidic residues" evidence="16">
    <location>
        <begin position="1593"/>
        <end position="1612"/>
    </location>
</feature>
<dbReference type="PANTHER" id="PTHR24123:SF74">
    <property type="entry name" value="ANKYRIN 3"/>
    <property type="match status" value="1"/>
</dbReference>
<name>A0AAW1G372_ZOAVI</name>
<proteinExistence type="predicted"/>
<dbReference type="GO" id="GO:0007165">
    <property type="term" value="P:signal transduction"/>
    <property type="evidence" value="ECO:0007669"/>
    <property type="project" value="InterPro"/>
</dbReference>
<sequence length="3531" mass="386824">MTEFYLSDSNASYLRAARAGNLEKVLDYLKSGVEINICNQNGLNALHLASKEGHVEVVAELLKLEADVDSATKKGNTALHIASLAGQTEVVKELVTNGGNVNSQSQNGFTPLYMAAQENHLEVVRFLLEHSASQSMATEDGFTPLAVALQQGHDQVVSLLLENDTKGKVRLPALHIAARKDDTKAAALLLQNDHNADVESKSGFTPLHIAAHYGNINVATLLLNRGAAVDFMARNDITPLHVASKRGNSNMVKLLLDRGSKIDAKTKDGLTPLHCGARSGHEQVVEILLDRGAPFLSKTKNGLSPLHMATQGDHLNCVQLLLQHDVPVDDVTNDYLTALHVAAHCGHYKVAKLIVDKKANPNAKALNGFTPLHIACKKNRVKVMELLLKHGASIQAVTESGLTPIHVAAFMGHENIVHALTQHGASPNTTNVRGETSLHMAARAGQADVVRYLLKNGAKVETKSKDDQTALHISSRLGKVDIVQQLLQCGASANAATTSGYTPLHLAAREGHQDVAVMLLENGASLSSSTKKGFSPLHVAAKYGKMEVASLLLQKRAPPDAAGKSGLTPLHVAAHYDNQRVALLLLDQGASPHAAAKNGYTPLHIAAKKNQMDIGTTLLEYGADTNAVTRQGISPIHLAAQEGSVDLVSLLLTKNANVNMCNKSGLTPLHLAAQEDKVNVAEVLLNHGADVNPQTKMGYTPLHVACHYGNAKMANFLLQNHARANGKTKNGYTPLHQAAQQGHTHIINLLLQRGATANELTVNGNTALSIARRLGYISVVDTLRPVTDENLTTMSASEKHKINVPETMNEFLDMSDDEGEDALTGDTDKYLRPQDLKELGDDSLPQEGYMGFSIGARSASLRSFSSDRSNTLNRSSYARDSMMIEEILAPTKDTHLAVTSDYSSECMRRYSWTPDTMDHSHNTVSSPIHSGFLVSFMVDARGGSMRGSRHNGMRIIIPPRKCTAPTRITCRLAKRHKLAYPPPMVEGEGLVSRLVEVGPAGAQFLGPVIVEIPHFGSMRGKERELIVLRSDNGDTWKEHQSDARAEDLFELLTGMDEELDSPIELEKKRICRIVTSDFPQYFAVVSRIKQESNHMGPDGGMLSSSTVPMVQASFPQGALTKKIRVGLQAQPVPDDMARAILGNRATFSPIVTVEPRRRKFHKPITMTIPVPPRSAEGHPSGHRGDAAPCLRLLCSITGGTSPAQWEDITGTTPLSFVTDCVSFTTNVSARFWLADCHQIPETVSLASQLYRELICVPYLAKFVVFAKMNDAVEARLRCFCMTDDKVDKTLEQQENFEEVARSKDIEVLEGKPIHVDCYGNLSPLTKSGQQLVFNFFSFKENRLPYNVKVRDMGQEPCGRLSFLREPKSSKSLPQTAICNLNITLPTHKKDMESDPDDETEKPERRHTFASLALRKRYSYLTDPAATKSGFGSLSSSSSNTPSASPLKSVWSINSASPIKTNIPGSPASSVKSVSDMASPIRSYRTISSPIKTVVQQAQYPVQVSPSHLASPGYGTLKSLSSSASSSYQSIRSSASNSLYASLRSPPNTTTAVTSSTVTVPVYSVINVLPEPQFKKLPEVSKPAAALLSPRKAVPVEDKSPLSDSGFETRSERTPSAPQSAEGMGPKALFQDIPVPPVITETRTEVVHVIRSYEPPEDNNQPAMEEAHPVRYIDSDSKGHQTTSPPDQNKCYSIKVSPDEDPMGKGMRVKEETHITTTTRMVYHKPPGKEASSERCEETMSVHDIMKAFQSGKDPSRELAGLFEHKSGNEEPSQRVLEDINSKPKVERIIEVHIEKGNKTEPTEVIIRETKNHAEKEMYYYPGTRQEEDEPEESLPVYLDSPRVNTPMSQEEDSRPSSAQLMADDSYKTLKLLSQQSVEYNDDEASELRGESYNFAEKMLLSEKFDQSHSDTEEYLRDRSRFHSPDRSSHSEGSPEDDTLEQVTFLDSSGKSPVTPKAPSTEDVSLASRTPDSVIGFMPGMPSPIPEESEEEEGKTFIYKGPLKEKSKPASSENHSRKQDTERQKSRGKRVAYIEFPPPPPLEAEQSDPEKRGSCASSEAETDMIEVNLQEEHDRHLLAEPIIRVQPPSPIPPGADNSDSSDDESVFHPIPVKKYTFKMKEEGDKQPTKSQKNGNDRESEFNGVVKEEDADFDQNGNDQSITDCSIASTAEFSHDTDATEVDSLDGYDLQDEDDGLSEDPKTCSLSNDGKTTDRSFTQSKLEVIEEEKCEEGGDNGKTKTNTSSASGDEKDYTLEGRHPERQTLAENYFGYQLEEELNSTFKTVATKGLDFDPWSTKGGDNDGVFESKTKDEDPKPFGLSVDDKSQATTPDTTPARTPTDESTPTSEPNPFPFHEGKMFEMTRSGAIDMSKRDFVEERLQFFQIGEHSSDPKTGEKGRGGKILGVISSQSGERATVDIDTTTDSSTTPAATTTTTKCSTAQPGSDTGYTGTDAPTCEAIAETASSCTITASKVDPKLRTPIKMGIAASITVKKDSGDLTDCKAEMSEGQMVPEYISIEGQCTESQSSRHTEPNLESRDFPSENCNNNNNLESSSVQANYIQCGSVVFNLQSSSEPTLQKASRIETLCCRDVEERVEVHSSSQVQEQKSETVKESEVKQPKSRLPVKASGWSFHTQGTAIGKQKPKQPVKVEVRKRQKPAIAKVEPRSRIPIKDVKKSSPAATATSLISVRVTSQPTRALDTGRAAIQLPTRLPLKDRHQVSNVKSEGACRQDRQENPSEVCKRTIEYFKGISGETLKLVDRLSDEEKKTQTEQSEEDSTSRSTSLSDASQPSQPSQPSRSSRSGRGSRAEAGAASVRAKVATTDRASGSERSRRSRRTGGKEGSQGLTGSRTPPIAEIKPSPQSPCERTDLRMAIVADHLGLSWTEMAREMNFTVDEINHVRLENPNSLTAQSFMLLKKWVSREGRNATTDALTSVLTKVNRMDIVTLLEGPIFDYGNISGTRCFADDNAVFRDQADDYQSILAELQSPAALHSNPNFLEPELPVTPNPSLAHDQHHHYPEPDTPLLADSQPQPLPWSPEIEPDGPPRSPPRPCELALSVPVFVLPDPVPPKVIKPHIALNDQLLLSEEEDRSFQEMELSHKPKSHSLPAMCELDIDMAYSTSSPSFSSVSSITPSSPDRAQIRDGGVQMSSPDVSQEDLCFKRCEKEVTEEMEKVVEMVAAELAKGNGFVEKWVEQDLIKNVERKCEMITKDRSTLAEKYNILKEQKEGFAEEEKDVMNDGNKGAACEVEEVQNLSEEQHNIIETGHEVEKGCTTIEAEAVKEGINETAEVQKVDGGSGERVYQDDTDGQLQFKEEEGLCGSERDICGTKEGDQAAQGQAVAPVSPQDWVEALGERQPIESESSEEEEEGNRDKEITEEASLLEEVEEEEGSEEKDEDREMTEASVQEILDQVEQAEKEVCSLSGWHSDSSSVNVEPPTPGRSVSSDRLDRRESQENSSDSITSSSRGESGRSRQNGNNSKHSPQDRSSGSSNGRKEEGALVSEKKVQQGEGSRNSRRKDDRRSGDKKLHS</sequence>
<feature type="compositionally biased region" description="Polar residues" evidence="16">
    <location>
        <begin position="1940"/>
        <end position="1951"/>
    </location>
</feature>
<dbReference type="PRINTS" id="PR01415">
    <property type="entry name" value="ANKYRIN"/>
</dbReference>
<feature type="compositionally biased region" description="Pro residues" evidence="16">
    <location>
        <begin position="3043"/>
        <end position="3052"/>
    </location>
</feature>
<keyword evidence="3" id="KW-1003">Cell membrane</keyword>
<feature type="compositionally biased region" description="Acidic residues" evidence="16">
    <location>
        <begin position="2177"/>
        <end position="2196"/>
    </location>
</feature>
<feature type="compositionally biased region" description="Polar residues" evidence="16">
    <location>
        <begin position="1679"/>
        <end position="1690"/>
    </location>
</feature>
<feature type="repeat" description="ANK" evidence="15">
    <location>
        <begin position="202"/>
        <end position="234"/>
    </location>
</feature>
<dbReference type="FunFam" id="1.25.40.20:FF:000002">
    <property type="entry name" value="Ankyrin-2 isoform 2"/>
    <property type="match status" value="1"/>
</dbReference>
<feature type="domain" description="ZU5" evidence="18">
    <location>
        <begin position="1089"/>
        <end position="1236"/>
    </location>
</feature>
<dbReference type="SMART" id="SM00005">
    <property type="entry name" value="DEATH"/>
    <property type="match status" value="1"/>
</dbReference>
<feature type="compositionally biased region" description="Basic and acidic residues" evidence="16">
    <location>
        <begin position="2117"/>
        <end position="2126"/>
    </location>
</feature>
<keyword evidence="20" id="KW-1185">Reference proteome</keyword>
<keyword evidence="7" id="KW-0770">Synapse</keyword>
<evidence type="ECO:0000256" key="14">
    <source>
        <dbReference type="ARBA" id="ARBA00034100"/>
    </source>
</evidence>
<feature type="repeat" description="ANK" evidence="15">
    <location>
        <begin position="140"/>
        <end position="163"/>
    </location>
</feature>
<dbReference type="Gene3D" id="1.10.533.10">
    <property type="entry name" value="Death Domain, Fas"/>
    <property type="match status" value="1"/>
</dbReference>
<dbReference type="SUPFAM" id="SSF47986">
    <property type="entry name" value="DEATH domain"/>
    <property type="match status" value="1"/>
</dbReference>
<feature type="repeat" description="ANK" evidence="15">
    <location>
        <begin position="466"/>
        <end position="498"/>
    </location>
</feature>
<dbReference type="Gene3D" id="2.60.40.2660">
    <property type="match status" value="1"/>
</dbReference>
<evidence type="ECO:0000256" key="7">
    <source>
        <dbReference type="ARBA" id="ARBA00023018"/>
    </source>
</evidence>
<feature type="repeat" description="ANK" evidence="15">
    <location>
        <begin position="433"/>
        <end position="465"/>
    </location>
</feature>
<feature type="repeat" description="ANK" evidence="15">
    <location>
        <begin position="532"/>
        <end position="564"/>
    </location>
</feature>
<evidence type="ECO:0000256" key="2">
    <source>
        <dbReference type="ARBA" id="ARBA00004371"/>
    </source>
</evidence>
<feature type="compositionally biased region" description="Basic and acidic residues" evidence="16">
    <location>
        <begin position="2605"/>
        <end position="2617"/>
    </location>
</feature>
<evidence type="ECO:0000256" key="13">
    <source>
        <dbReference type="ARBA" id="ARBA00024012"/>
    </source>
</evidence>
<keyword evidence="4" id="KW-0963">Cytoplasm</keyword>
<dbReference type="FunFam" id="2.60.40.2660:FF:000001">
    <property type="entry name" value="Ankyrin-3 isoform 2"/>
    <property type="match status" value="1"/>
</dbReference>
<feature type="compositionally biased region" description="Basic and acidic residues" evidence="16">
    <location>
        <begin position="2726"/>
        <end position="2737"/>
    </location>
</feature>
<feature type="region of interest" description="Disordered" evidence="16">
    <location>
        <begin position="1674"/>
        <end position="1705"/>
    </location>
</feature>
<feature type="compositionally biased region" description="Basic and acidic residues" evidence="16">
    <location>
        <begin position="2001"/>
        <end position="2024"/>
    </location>
</feature>
<feature type="compositionally biased region" description="Polar residues" evidence="16">
    <location>
        <begin position="2202"/>
        <end position="2219"/>
    </location>
</feature>
<dbReference type="GO" id="GO:0005764">
    <property type="term" value="C:lysosome"/>
    <property type="evidence" value="ECO:0007669"/>
    <property type="project" value="UniProtKB-SubCell"/>
</dbReference>
<evidence type="ECO:0000313" key="20">
    <source>
        <dbReference type="Proteomes" id="UP001488805"/>
    </source>
</evidence>
<dbReference type="Pfam" id="PF12796">
    <property type="entry name" value="Ank_2"/>
    <property type="match status" value="7"/>
</dbReference>
<evidence type="ECO:0000256" key="11">
    <source>
        <dbReference type="ARBA" id="ARBA00023228"/>
    </source>
</evidence>
<evidence type="ECO:0000256" key="10">
    <source>
        <dbReference type="ARBA" id="ARBA00023212"/>
    </source>
</evidence>
<dbReference type="PROSITE" id="PS50297">
    <property type="entry name" value="ANK_REP_REGION"/>
    <property type="match status" value="21"/>
</dbReference>
<feature type="compositionally biased region" description="Basic and acidic residues" evidence="16">
    <location>
        <begin position="2246"/>
        <end position="2260"/>
    </location>
</feature>
<dbReference type="Proteomes" id="UP001488805">
    <property type="component" value="Unassembled WGS sequence"/>
</dbReference>
<feature type="region of interest" description="Disordered" evidence="16">
    <location>
        <begin position="2596"/>
        <end position="2624"/>
    </location>
</feature>
<feature type="compositionally biased region" description="Basic and acidic residues" evidence="16">
    <location>
        <begin position="1904"/>
        <end position="1929"/>
    </location>
</feature>
<evidence type="ECO:0000256" key="1">
    <source>
        <dbReference type="ARBA" id="ARBA00004245"/>
    </source>
</evidence>
<feature type="region of interest" description="Disordered" evidence="16">
    <location>
        <begin position="2637"/>
        <end position="2658"/>
    </location>
</feature>
<feature type="region of interest" description="Disordered" evidence="16">
    <location>
        <begin position="3289"/>
        <end position="3531"/>
    </location>
</feature>
<feature type="compositionally biased region" description="Basic and acidic residues" evidence="16">
    <location>
        <begin position="2304"/>
        <end position="2324"/>
    </location>
</feature>
<feature type="repeat" description="ANK" evidence="15">
    <location>
        <begin position="499"/>
        <end position="531"/>
    </location>
</feature>
<feature type="domain" description="Death" evidence="17">
    <location>
        <begin position="2868"/>
        <end position="2952"/>
    </location>
</feature>
<dbReference type="Pfam" id="PF00791">
    <property type="entry name" value="ZU5"/>
    <property type="match status" value="1"/>
</dbReference>
<dbReference type="InterPro" id="IPR000906">
    <property type="entry name" value="ZU5_dom"/>
</dbReference>
<feature type="region of interest" description="Disordered" evidence="16">
    <location>
        <begin position="2521"/>
        <end position="2547"/>
    </location>
</feature>
<dbReference type="GO" id="GO:0005856">
    <property type="term" value="C:cytoskeleton"/>
    <property type="evidence" value="ECO:0007669"/>
    <property type="project" value="UniProtKB-SubCell"/>
</dbReference>
<feature type="domain" description="ZU5" evidence="18">
    <location>
        <begin position="932"/>
        <end position="1087"/>
    </location>
</feature>
<feature type="repeat" description="ANK" evidence="15">
    <location>
        <begin position="334"/>
        <end position="366"/>
    </location>
</feature>
<dbReference type="Pfam" id="PF00531">
    <property type="entry name" value="Death"/>
    <property type="match status" value="1"/>
</dbReference>
<feature type="compositionally biased region" description="Basic and acidic residues" evidence="16">
    <location>
        <begin position="2525"/>
        <end position="2539"/>
    </location>
</feature>
<evidence type="ECO:0000256" key="9">
    <source>
        <dbReference type="ARBA" id="ARBA00023136"/>
    </source>
</evidence>
<feature type="repeat" description="ANK" evidence="15">
    <location>
        <begin position="664"/>
        <end position="696"/>
    </location>
</feature>
<feature type="region of interest" description="Disordered" evidence="16">
    <location>
        <begin position="2287"/>
        <end position="2355"/>
    </location>
</feature>
<evidence type="ECO:0000313" key="19">
    <source>
        <dbReference type="EMBL" id="KAK9541396.1"/>
    </source>
</evidence>
<feature type="repeat" description="ANK" evidence="15">
    <location>
        <begin position="107"/>
        <end position="139"/>
    </location>
</feature>
<feature type="repeat" description="ANK" evidence="15">
    <location>
        <begin position="565"/>
        <end position="597"/>
    </location>
</feature>
<dbReference type="PROSITE" id="PS50088">
    <property type="entry name" value="ANK_REPEAT"/>
    <property type="match status" value="21"/>
</dbReference>
<dbReference type="GO" id="GO:0072659">
    <property type="term" value="P:protein localization to plasma membrane"/>
    <property type="evidence" value="ECO:0007669"/>
    <property type="project" value="UniProtKB-ARBA"/>
</dbReference>
<dbReference type="FunFam" id="1.25.40.20:FF:000001">
    <property type="entry name" value="Ankyrin-2 isoform 2"/>
    <property type="match status" value="1"/>
</dbReference>
<evidence type="ECO:0008006" key="21">
    <source>
        <dbReference type="Google" id="ProtNLM"/>
    </source>
</evidence>
<dbReference type="FunFam" id="2.60.220.30:FF:000001">
    <property type="entry name" value="Ankyrin-3 isoform 2"/>
    <property type="match status" value="1"/>
</dbReference>
<reference evidence="19 20" key="1">
    <citation type="journal article" date="2024" name="Genome Biol. Evol.">
        <title>Chromosome-level genome assembly of the viviparous eelpout Zoarces viviparus.</title>
        <authorList>
            <person name="Fuhrmann N."/>
            <person name="Brasseur M.V."/>
            <person name="Bakowski C.E."/>
            <person name="Podsiadlowski L."/>
            <person name="Prost S."/>
            <person name="Krehenwinkel H."/>
            <person name="Mayer C."/>
        </authorList>
    </citation>
    <scope>NUCLEOTIDE SEQUENCE [LARGE SCALE GENOMIC DNA]</scope>
    <source>
        <strain evidence="19">NO-MEL_2022_Ind0_liver</strain>
    </source>
</reference>
<keyword evidence="12" id="KW-0628">Postsynaptic cell membrane</keyword>
<feature type="repeat" description="ANK" evidence="15">
    <location>
        <begin position="367"/>
        <end position="399"/>
    </location>
</feature>
<feature type="repeat" description="ANK" evidence="15">
    <location>
        <begin position="730"/>
        <end position="762"/>
    </location>
</feature>
<dbReference type="InterPro" id="IPR051165">
    <property type="entry name" value="Multifunctional_ANK_Repeat"/>
</dbReference>
<dbReference type="EMBL" id="JBCEZU010000002">
    <property type="protein sequence ID" value="KAK9541396.1"/>
    <property type="molecule type" value="Genomic_DNA"/>
</dbReference>
<feature type="compositionally biased region" description="Basic and acidic residues" evidence="16">
    <location>
        <begin position="3494"/>
        <end position="3508"/>
    </location>
</feature>
<feature type="compositionally biased region" description="Polar residues" evidence="16">
    <location>
        <begin position="3425"/>
        <end position="3434"/>
    </location>
</feature>
<keyword evidence="8 15" id="KW-0040">ANK repeat</keyword>
<feature type="repeat" description="ANK" evidence="15">
    <location>
        <begin position="631"/>
        <end position="663"/>
    </location>
</feature>
<feature type="repeat" description="ANK" evidence="15">
    <location>
        <begin position="235"/>
        <end position="267"/>
    </location>
</feature>
<feature type="repeat" description="ANK" evidence="15">
    <location>
        <begin position="41"/>
        <end position="73"/>
    </location>
</feature>
<keyword evidence="5" id="KW-0597">Phosphoprotein</keyword>
<evidence type="ECO:0000256" key="4">
    <source>
        <dbReference type="ARBA" id="ARBA00022490"/>
    </source>
</evidence>
<feature type="compositionally biased region" description="Low complexity" evidence="16">
    <location>
        <begin position="2326"/>
        <end position="2347"/>
    </location>
</feature>
<dbReference type="GO" id="GO:0045211">
    <property type="term" value="C:postsynaptic membrane"/>
    <property type="evidence" value="ECO:0007669"/>
    <property type="project" value="UniProtKB-SubCell"/>
</dbReference>
<dbReference type="Gene3D" id="1.25.40.20">
    <property type="entry name" value="Ankyrin repeat-containing domain"/>
    <property type="match status" value="3"/>
</dbReference>
<gene>
    <name evidence="19" type="ORF">VZT92_001441</name>
</gene>
<feature type="compositionally biased region" description="Basic and acidic residues" evidence="16">
    <location>
        <begin position="3313"/>
        <end position="3333"/>
    </location>
</feature>
<feature type="compositionally biased region" description="Low complexity" evidence="16">
    <location>
        <begin position="2779"/>
        <end position="2817"/>
    </location>
</feature>
<feature type="compositionally biased region" description="Basic and acidic residues" evidence="16">
    <location>
        <begin position="3518"/>
        <end position="3531"/>
    </location>
</feature>
<dbReference type="GO" id="GO:0030315">
    <property type="term" value="C:T-tubule"/>
    <property type="evidence" value="ECO:0007669"/>
    <property type="project" value="UniProtKB-SubCell"/>
</dbReference>
<evidence type="ECO:0000259" key="17">
    <source>
        <dbReference type="PROSITE" id="PS50017"/>
    </source>
</evidence>
<feature type="region of interest" description="Disordered" evidence="16">
    <location>
        <begin position="1822"/>
        <end position="1862"/>
    </location>
</feature>
<dbReference type="SUPFAM" id="SSF48403">
    <property type="entry name" value="Ankyrin repeat"/>
    <property type="match status" value="2"/>
</dbReference>
<dbReference type="InterPro" id="IPR011029">
    <property type="entry name" value="DEATH-like_dom_sf"/>
</dbReference>
<feature type="region of interest" description="Disordered" evidence="16">
    <location>
        <begin position="1904"/>
        <end position="2260"/>
    </location>
</feature>
<feature type="region of interest" description="Disordered" evidence="16">
    <location>
        <begin position="2717"/>
        <end position="2737"/>
    </location>
</feature>
<dbReference type="FunFam" id="1.10.533.10:FF:000002">
    <property type="entry name" value="Ankyrin-3 isoform 2"/>
    <property type="match status" value="1"/>
</dbReference>
<evidence type="ECO:0000259" key="18">
    <source>
        <dbReference type="PROSITE" id="PS51145"/>
    </source>
</evidence>
<evidence type="ECO:0000256" key="12">
    <source>
        <dbReference type="ARBA" id="ARBA00023257"/>
    </source>
</evidence>
<dbReference type="PROSITE" id="PS51145">
    <property type="entry name" value="ZU5"/>
    <property type="match status" value="2"/>
</dbReference>
<accession>A0AAW1G372</accession>
<keyword evidence="10" id="KW-0206">Cytoskeleton</keyword>
<dbReference type="PANTHER" id="PTHR24123">
    <property type="entry name" value="ANKYRIN REPEAT-CONTAINING"/>
    <property type="match status" value="1"/>
</dbReference>
<protein>
    <recommendedName>
        <fullName evidence="21">Ankyrin 3a</fullName>
    </recommendedName>
</protein>
<dbReference type="PROSITE" id="PS50017">
    <property type="entry name" value="DEATH_DOMAIN"/>
    <property type="match status" value="1"/>
</dbReference>
<feature type="region of interest" description="Disordered" evidence="16">
    <location>
        <begin position="1590"/>
        <end position="1625"/>
    </location>
</feature>
<feature type="compositionally biased region" description="Polar residues" evidence="16">
    <location>
        <begin position="2153"/>
        <end position="2170"/>
    </location>
</feature>
<comment type="caution">
    <text evidence="19">The sequence shown here is derived from an EMBL/GenBank/DDBJ whole genome shotgun (WGS) entry which is preliminary data.</text>
</comment>
<evidence type="ECO:0000256" key="3">
    <source>
        <dbReference type="ARBA" id="ARBA00022475"/>
    </source>
</evidence>
<evidence type="ECO:0000256" key="15">
    <source>
        <dbReference type="PROSITE-ProRule" id="PRU00023"/>
    </source>
</evidence>
<keyword evidence="9" id="KW-0472">Membrane</keyword>
<feature type="compositionally biased region" description="Low complexity" evidence="16">
    <location>
        <begin position="2416"/>
        <end position="2438"/>
    </location>
</feature>
<feature type="repeat" description="ANK" evidence="15">
    <location>
        <begin position="301"/>
        <end position="333"/>
    </location>
</feature>
<dbReference type="InterPro" id="IPR036770">
    <property type="entry name" value="Ankyrin_rpt-contain_sf"/>
</dbReference>
<feature type="region of interest" description="Disordered" evidence="16">
    <location>
        <begin position="2406"/>
        <end position="2447"/>
    </location>
</feature>
<dbReference type="InterPro" id="IPR000488">
    <property type="entry name" value="Death_dom"/>
</dbReference>